<feature type="region of interest" description="Disordered" evidence="1">
    <location>
        <begin position="87"/>
        <end position="114"/>
    </location>
</feature>
<reference evidence="2 3" key="1">
    <citation type="journal article" date="2019" name="Sci. Rep.">
        <title>Orb-weaving spider Araneus ventricosus genome elucidates the spidroin gene catalogue.</title>
        <authorList>
            <person name="Kono N."/>
            <person name="Nakamura H."/>
            <person name="Ohtoshi R."/>
            <person name="Moran D.A.P."/>
            <person name="Shinohara A."/>
            <person name="Yoshida Y."/>
            <person name="Fujiwara M."/>
            <person name="Mori M."/>
            <person name="Tomita M."/>
            <person name="Arakawa K."/>
        </authorList>
    </citation>
    <scope>NUCLEOTIDE SEQUENCE [LARGE SCALE GENOMIC DNA]</scope>
</reference>
<dbReference type="AlphaFoldDB" id="A0A4Y2IXU9"/>
<evidence type="ECO:0000313" key="3">
    <source>
        <dbReference type="Proteomes" id="UP000499080"/>
    </source>
</evidence>
<organism evidence="2 3">
    <name type="scientific">Araneus ventricosus</name>
    <name type="common">Orbweaver spider</name>
    <name type="synonym">Epeira ventricosa</name>
    <dbReference type="NCBI Taxonomy" id="182803"/>
    <lineage>
        <taxon>Eukaryota</taxon>
        <taxon>Metazoa</taxon>
        <taxon>Ecdysozoa</taxon>
        <taxon>Arthropoda</taxon>
        <taxon>Chelicerata</taxon>
        <taxon>Arachnida</taxon>
        <taxon>Araneae</taxon>
        <taxon>Araneomorphae</taxon>
        <taxon>Entelegynae</taxon>
        <taxon>Araneoidea</taxon>
        <taxon>Araneidae</taxon>
        <taxon>Araneus</taxon>
    </lineage>
</organism>
<comment type="caution">
    <text evidence="2">The sequence shown here is derived from an EMBL/GenBank/DDBJ whole genome shotgun (WGS) entry which is preliminary data.</text>
</comment>
<proteinExistence type="predicted"/>
<feature type="region of interest" description="Disordered" evidence="1">
    <location>
        <begin position="149"/>
        <end position="174"/>
    </location>
</feature>
<protein>
    <submittedName>
        <fullName evidence="2">Uncharacterized protein</fullName>
    </submittedName>
</protein>
<name>A0A4Y2IXU9_ARAVE</name>
<keyword evidence="3" id="KW-1185">Reference proteome</keyword>
<dbReference type="Proteomes" id="UP000499080">
    <property type="component" value="Unassembled WGS sequence"/>
</dbReference>
<dbReference type="EMBL" id="BGPR01003032">
    <property type="protein sequence ID" value="GBM82761.1"/>
    <property type="molecule type" value="Genomic_DNA"/>
</dbReference>
<sequence>MHREKPCPCISDRPATPGTIHCKSDKMGSTAWATYNAREPDAILISVNRLILCQFVTYDVALCAVSFSLVILTSRFESTRGLFWDGPRNFHPRSDDEDDTRAGTPSPNFHATPTRRRLATTYDLTCNRPHTRQIFSGIGFRTWNPPAPKPRPYHKATAASVCGQNFSPDSRRTL</sequence>
<gene>
    <name evidence="2" type="ORF">AVEN_272318_1</name>
</gene>
<evidence type="ECO:0000256" key="1">
    <source>
        <dbReference type="SAM" id="MobiDB-lite"/>
    </source>
</evidence>
<accession>A0A4Y2IXU9</accession>
<evidence type="ECO:0000313" key="2">
    <source>
        <dbReference type="EMBL" id="GBM82761.1"/>
    </source>
</evidence>